<evidence type="ECO:0000256" key="4">
    <source>
        <dbReference type="ARBA" id="ARBA00022857"/>
    </source>
</evidence>
<evidence type="ECO:0000256" key="7">
    <source>
        <dbReference type="ARBA" id="ARBA00023098"/>
    </source>
</evidence>
<dbReference type="CDD" id="cd08175">
    <property type="entry name" value="G1PDH"/>
    <property type="match status" value="1"/>
</dbReference>
<evidence type="ECO:0000256" key="2">
    <source>
        <dbReference type="ARBA" id="ARBA00022516"/>
    </source>
</evidence>
<dbReference type="Pfam" id="PF13685">
    <property type="entry name" value="Fe-ADH_2"/>
    <property type="match status" value="1"/>
</dbReference>
<evidence type="ECO:0000256" key="5">
    <source>
        <dbReference type="ARBA" id="ARBA00023002"/>
    </source>
</evidence>
<dbReference type="GO" id="GO:0046872">
    <property type="term" value="F:metal ion binding"/>
    <property type="evidence" value="ECO:0007669"/>
    <property type="project" value="UniProtKB-KW"/>
</dbReference>
<dbReference type="GO" id="GO:0016614">
    <property type="term" value="F:oxidoreductase activity, acting on CH-OH group of donors"/>
    <property type="evidence" value="ECO:0007669"/>
    <property type="project" value="InterPro"/>
</dbReference>
<dbReference type="EMBL" id="FOXD01000031">
    <property type="protein sequence ID" value="SFQ35473.1"/>
    <property type="molecule type" value="Genomic_DNA"/>
</dbReference>
<dbReference type="SUPFAM" id="SSF56796">
    <property type="entry name" value="Dehydroquinate synthase-like"/>
    <property type="match status" value="1"/>
</dbReference>
<evidence type="ECO:0000313" key="11">
    <source>
        <dbReference type="Proteomes" id="UP000198892"/>
    </source>
</evidence>
<keyword evidence="11" id="KW-1185">Reference proteome</keyword>
<keyword evidence="4" id="KW-0521">NADP</keyword>
<reference evidence="11" key="1">
    <citation type="submission" date="2016-10" db="EMBL/GenBank/DDBJ databases">
        <authorList>
            <person name="Varghese N."/>
            <person name="Submissions S."/>
        </authorList>
    </citation>
    <scope>NUCLEOTIDE SEQUENCE [LARGE SCALE GENOMIC DNA]</scope>
    <source>
        <strain evidence="11">S7</strain>
    </source>
</reference>
<organism evidence="10 11">
    <name type="scientific">Salibacterium halotolerans</name>
    <dbReference type="NCBI Taxonomy" id="1884432"/>
    <lineage>
        <taxon>Bacteria</taxon>
        <taxon>Bacillati</taxon>
        <taxon>Bacillota</taxon>
        <taxon>Bacilli</taxon>
        <taxon>Bacillales</taxon>
        <taxon>Bacillaceae</taxon>
    </lineage>
</organism>
<keyword evidence="2" id="KW-0444">Lipid biosynthesis</keyword>
<evidence type="ECO:0000256" key="3">
    <source>
        <dbReference type="ARBA" id="ARBA00022723"/>
    </source>
</evidence>
<gene>
    <name evidence="10" type="ORF">SAMN05518683_13121</name>
</gene>
<protein>
    <submittedName>
        <fullName evidence="10">Glycerol-1-phosphate dehydrogenase [NAD(P)+]</fullName>
    </submittedName>
</protein>
<keyword evidence="8" id="KW-0594">Phospholipid biosynthesis</keyword>
<dbReference type="Proteomes" id="UP000198892">
    <property type="component" value="Unassembled WGS sequence"/>
</dbReference>
<evidence type="ECO:0000313" key="10">
    <source>
        <dbReference type="EMBL" id="SFQ35473.1"/>
    </source>
</evidence>
<accession>A0A1I5XU16</accession>
<name>A0A1I5XU16_9BACI</name>
<dbReference type="RefSeq" id="WP_170841206.1">
    <property type="nucleotide sequence ID" value="NZ_FOXD01000031.1"/>
</dbReference>
<evidence type="ECO:0000256" key="9">
    <source>
        <dbReference type="ARBA" id="ARBA00023264"/>
    </source>
</evidence>
<keyword evidence="6" id="KW-0520">NAD</keyword>
<keyword evidence="9" id="KW-1208">Phospholipid metabolism</keyword>
<evidence type="ECO:0000256" key="6">
    <source>
        <dbReference type="ARBA" id="ARBA00023027"/>
    </source>
</evidence>
<sequence length="402" mass="44859">MLKKELKELSDHCYEGRALPVWHMEVEPDSLKHVSGFLCDKGFHRVVMIHDTNTKQAAGDTLMEQLQGAGLHVQTVRAPENEHEQVTADERTIIQMFVQTPEQTDCLLAVGAGTIHDITRFVSAKMKIPFVSIPTAASVDGFTSKGAPLILDGVKRTVQAAAPIAVYADLNVLCSAPQEMAAAGFGDMAAKATSVFDWEISRLIAEEPYNEWASRAMHSAWSTCRKETKSIAQRDEKGIRILMESLLLSGLIMMTLDHSRPASGAEHHLSHYWELIFLKEGRRQKLHGAKTGVAAGVISDLYKRYLNDPEDLPVEDWVYKRRLEEHSESMKHWISEMPSSREIGELLRKVGGPALPEELGIGNELVQESLHQAHHLREHRHTGLKLLHLSGRGVPPYPFAQP</sequence>
<keyword evidence="3" id="KW-0479">Metal-binding</keyword>
<dbReference type="GO" id="GO:0008654">
    <property type="term" value="P:phospholipid biosynthetic process"/>
    <property type="evidence" value="ECO:0007669"/>
    <property type="project" value="UniProtKB-KW"/>
</dbReference>
<keyword evidence="1" id="KW-0963">Cytoplasm</keyword>
<evidence type="ECO:0000256" key="8">
    <source>
        <dbReference type="ARBA" id="ARBA00023209"/>
    </source>
</evidence>
<keyword evidence="7" id="KW-0443">Lipid metabolism</keyword>
<dbReference type="Gene3D" id="3.40.50.1970">
    <property type="match status" value="1"/>
</dbReference>
<dbReference type="PANTHER" id="PTHR43616:SF5">
    <property type="entry name" value="GLYCEROL DEHYDROGENASE 1"/>
    <property type="match status" value="1"/>
</dbReference>
<keyword evidence="5" id="KW-0560">Oxidoreductase</keyword>
<dbReference type="AlphaFoldDB" id="A0A1I5XU16"/>
<dbReference type="STRING" id="1884432.SAMN05518683_13121"/>
<evidence type="ECO:0000256" key="1">
    <source>
        <dbReference type="ARBA" id="ARBA00022490"/>
    </source>
</evidence>
<dbReference type="Gene3D" id="1.20.1090.10">
    <property type="entry name" value="Dehydroquinate synthase-like - alpha domain"/>
    <property type="match status" value="1"/>
</dbReference>
<proteinExistence type="predicted"/>
<dbReference type="InterPro" id="IPR032837">
    <property type="entry name" value="G1PDH"/>
</dbReference>
<dbReference type="PANTHER" id="PTHR43616">
    <property type="entry name" value="GLYCEROL DEHYDROGENASE"/>
    <property type="match status" value="1"/>
</dbReference>
<dbReference type="InterPro" id="IPR016205">
    <property type="entry name" value="Glycerol_DH"/>
</dbReference>